<feature type="compositionally biased region" description="Polar residues" evidence="2">
    <location>
        <begin position="432"/>
        <end position="455"/>
    </location>
</feature>
<dbReference type="EMBL" id="GFXV01005521">
    <property type="protein sequence ID" value="MBW17326.1"/>
    <property type="molecule type" value="Transcribed_RNA"/>
</dbReference>
<dbReference type="InterPro" id="IPR057327">
    <property type="entry name" value="Vts1_dom"/>
</dbReference>
<keyword evidence="1" id="KW-0479">Metal-binding</keyword>
<dbReference type="InterPro" id="IPR058599">
    <property type="entry name" value="PHAT_Smg/ZCCHC2-like"/>
</dbReference>
<dbReference type="PROSITE" id="PS50158">
    <property type="entry name" value="ZF_CCHC"/>
    <property type="match status" value="1"/>
</dbReference>
<feature type="region of interest" description="Disordered" evidence="2">
    <location>
        <begin position="618"/>
        <end position="644"/>
    </location>
</feature>
<gene>
    <name evidence="4" type="primary">ZCCHC2_1</name>
</gene>
<dbReference type="PANTHER" id="PTHR16195:SF16">
    <property type="entry name" value="ZINC FINGER CCHC DOMAIN-CONTAINING PROTEIN 14"/>
    <property type="match status" value="1"/>
</dbReference>
<protein>
    <submittedName>
        <fullName evidence="4">Zinc finger CCHC domain-containing protein 2</fullName>
    </submittedName>
</protein>
<feature type="domain" description="CCHC-type" evidence="3">
    <location>
        <begin position="771"/>
        <end position="786"/>
    </location>
</feature>
<name>A0A2H8TSX0_9HEMI</name>
<feature type="region of interest" description="Disordered" evidence="2">
    <location>
        <begin position="387"/>
        <end position="455"/>
    </location>
</feature>
<feature type="compositionally biased region" description="Low complexity" evidence="2">
    <location>
        <begin position="267"/>
        <end position="278"/>
    </location>
</feature>
<dbReference type="AlphaFoldDB" id="A0A2H8TSX0"/>
<dbReference type="PANTHER" id="PTHR16195">
    <property type="entry name" value="ZINC FINGER CCHC DOMAIN CONTAINING PROTEIN"/>
    <property type="match status" value="1"/>
</dbReference>
<sequence>MVCIDEVVAYFKTLKSYERLWMMCRLQSHCLPIELRYLGTCLDNLSKRDIHILKKLELEANDPANVSEVACKCICDKTVRAAVIKYLSVLNTNSTKCSELIYKALTDDKGLERIFKCPKAFFNDKNAFEELMVLYTLAVNHPAFIFEQKTQLDSIFNCIKKEKERQLSKKKGGDIDKESDVLENINTMIPPPNYMYQQTQGGSNYPLNRNGYLYPRHYYPFPPVNVPPMQVCYDYPPPTAVSGIRGPHQANFSKSPSPVSWPPRTFQINPRNQPPNINSKQRHSTPPRYRNPSDPSYPFSQSWNNWNMYQMSPHNMYANYNYAPGMVPSFYPENPMGRNYQGHGTKTKHLTGNRHQDQCKSQITPPVPVSSSPNMVDTVVKNKPLLTNATVSSTNEDEPILETHNQMPSSSKSSEDCSQSSSYKSINSSISDTMSGASPQHAVQGNSNNASPKLVQSENQCQNNGIGKVCNSKVTFENKIKTDNGGQTISTIQPILPKTYSLPINSQQLSTTDKNQQTTATLGLPKNESIKNIDLSTLSSVLDDGKNKEEKSIVVSNELIEDKPKSKSEHRPQNTIIPVQHETNTTKVYEVKESTVGATAKPMNTSITTSSYNAQTSKYYKGRPIQSQSRTPRDGNINSTYNRKSMAGGLTVSSFNESGRENIHKTHLKVPNNGQQYYTMAYDNGASARGYNTQAYYVHQPQTSQPMSGFSPMPRQYIPQQHVVQSPEYQQVYQQPTEFVYYPSSSQTFYTTTPVLMQPQVLAYHPPKVSCYNCGGQNHTGAECTELTMEEITSKGLYEHHYGPSMPDGRPRN</sequence>
<proteinExistence type="predicted"/>
<dbReference type="Pfam" id="PF25479">
    <property type="entry name" value="Vts1"/>
    <property type="match status" value="1"/>
</dbReference>
<keyword evidence="1" id="KW-0862">Zinc</keyword>
<organism evidence="4">
    <name type="scientific">Melanaphis sacchari</name>
    <dbReference type="NCBI Taxonomy" id="742174"/>
    <lineage>
        <taxon>Eukaryota</taxon>
        <taxon>Metazoa</taxon>
        <taxon>Ecdysozoa</taxon>
        <taxon>Arthropoda</taxon>
        <taxon>Hexapoda</taxon>
        <taxon>Insecta</taxon>
        <taxon>Pterygota</taxon>
        <taxon>Neoptera</taxon>
        <taxon>Paraneoptera</taxon>
        <taxon>Hemiptera</taxon>
        <taxon>Sternorrhyncha</taxon>
        <taxon>Aphidomorpha</taxon>
        <taxon>Aphidoidea</taxon>
        <taxon>Aphididae</taxon>
        <taxon>Aphidini</taxon>
        <taxon>Melanaphis</taxon>
    </lineage>
</organism>
<feature type="compositionally biased region" description="Low complexity" evidence="2">
    <location>
        <begin position="409"/>
        <end position="431"/>
    </location>
</feature>
<evidence type="ECO:0000256" key="2">
    <source>
        <dbReference type="SAM" id="MobiDB-lite"/>
    </source>
</evidence>
<evidence type="ECO:0000313" key="4">
    <source>
        <dbReference type="EMBL" id="MBW17326.1"/>
    </source>
</evidence>
<dbReference type="Pfam" id="PF26034">
    <property type="entry name" value="PHAT_SMAUG"/>
    <property type="match status" value="1"/>
</dbReference>
<dbReference type="GO" id="GO:0008270">
    <property type="term" value="F:zinc ion binding"/>
    <property type="evidence" value="ECO:0007669"/>
    <property type="project" value="UniProtKB-KW"/>
</dbReference>
<feature type="region of interest" description="Disordered" evidence="2">
    <location>
        <begin position="244"/>
        <end position="296"/>
    </location>
</feature>
<feature type="compositionally biased region" description="Polar residues" evidence="2">
    <location>
        <begin position="625"/>
        <end position="643"/>
    </location>
</feature>
<reference evidence="4" key="1">
    <citation type="submission" date="2017-10" db="EMBL/GenBank/DDBJ databases">
        <title>Transcriptome Assembly of Sugarcane Aphid Adults.</title>
        <authorList>
            <person name="Scully E.D."/>
            <person name="Palmer N.A."/>
            <person name="Geib S.M."/>
            <person name="Sarath G."/>
            <person name="Sattler S.E."/>
        </authorList>
    </citation>
    <scope>NUCLEOTIDE SEQUENCE</scope>
    <source>
        <tissue evidence="4">Whole body</tissue>
    </source>
</reference>
<dbReference type="InterPro" id="IPR001878">
    <property type="entry name" value="Znf_CCHC"/>
</dbReference>
<evidence type="ECO:0000256" key="1">
    <source>
        <dbReference type="PROSITE-ProRule" id="PRU00047"/>
    </source>
</evidence>
<dbReference type="InterPro" id="IPR042344">
    <property type="entry name" value="ZCCHC14"/>
</dbReference>
<accession>A0A2H8TSX0</accession>
<keyword evidence="1" id="KW-0863">Zinc-finger</keyword>
<evidence type="ECO:0000259" key="3">
    <source>
        <dbReference type="PROSITE" id="PS50158"/>
    </source>
</evidence>
<dbReference type="GO" id="GO:0003676">
    <property type="term" value="F:nucleic acid binding"/>
    <property type="evidence" value="ECO:0007669"/>
    <property type="project" value="InterPro"/>
</dbReference>
<dbReference type="OrthoDB" id="6361509at2759"/>